<dbReference type="RefSeq" id="WP_091854801.1">
    <property type="nucleotide sequence ID" value="NZ_FOHZ01000033.1"/>
</dbReference>
<reference evidence="2" key="1">
    <citation type="submission" date="2016-10" db="EMBL/GenBank/DDBJ databases">
        <authorList>
            <person name="Varghese N."/>
            <person name="Submissions S."/>
        </authorList>
    </citation>
    <scope>NUCLEOTIDE SEQUENCE [LARGE SCALE GENOMIC DNA]</scope>
    <source>
        <strain evidence="2">CGMCC 1.6489</strain>
    </source>
</reference>
<evidence type="ECO:0000313" key="1">
    <source>
        <dbReference type="EMBL" id="SET86489.1"/>
    </source>
</evidence>
<proteinExistence type="predicted"/>
<dbReference type="EMBL" id="FOHZ01000033">
    <property type="protein sequence ID" value="SET86489.1"/>
    <property type="molecule type" value="Genomic_DNA"/>
</dbReference>
<evidence type="ECO:0000313" key="2">
    <source>
        <dbReference type="Proteomes" id="UP000198762"/>
    </source>
</evidence>
<keyword evidence="2" id="KW-1185">Reference proteome</keyword>
<name>A0A1I0HR25_9GAMM</name>
<protein>
    <submittedName>
        <fullName evidence="1">Uncharacterized protein</fullName>
    </submittedName>
</protein>
<dbReference type="AlphaFoldDB" id="A0A1I0HR25"/>
<sequence length="84" mass="9232">MAKSIFTLLELPYGVVDAAQITGVSVTDTGVVCVNGDNRAVAWLEFDDLSTRRKAAKQLTQRVMAAQRGEVVEPMNWEELGYEA</sequence>
<dbReference type="Proteomes" id="UP000198762">
    <property type="component" value="Unassembled WGS sequence"/>
</dbReference>
<gene>
    <name evidence="1" type="ORF">SAMN04487962_1339</name>
</gene>
<dbReference type="STRING" id="430453.SAMN04487962_1339"/>
<accession>A0A1I0HR25</accession>
<organism evidence="1 2">
    <name type="scientific">Marinobacter segnicrescens</name>
    <dbReference type="NCBI Taxonomy" id="430453"/>
    <lineage>
        <taxon>Bacteria</taxon>
        <taxon>Pseudomonadati</taxon>
        <taxon>Pseudomonadota</taxon>
        <taxon>Gammaproteobacteria</taxon>
        <taxon>Pseudomonadales</taxon>
        <taxon>Marinobacteraceae</taxon>
        <taxon>Marinobacter</taxon>
    </lineage>
</organism>